<evidence type="ECO:0000313" key="1">
    <source>
        <dbReference type="EMBL" id="KKL76203.1"/>
    </source>
</evidence>
<reference evidence="1" key="1">
    <citation type="journal article" date="2015" name="Nature">
        <title>Complex archaea that bridge the gap between prokaryotes and eukaryotes.</title>
        <authorList>
            <person name="Spang A."/>
            <person name="Saw J.H."/>
            <person name="Jorgensen S.L."/>
            <person name="Zaremba-Niedzwiedzka K."/>
            <person name="Martijn J."/>
            <person name="Lind A.E."/>
            <person name="van Eijk R."/>
            <person name="Schleper C."/>
            <person name="Guy L."/>
            <person name="Ettema T.J."/>
        </authorList>
    </citation>
    <scope>NUCLEOTIDE SEQUENCE</scope>
</reference>
<comment type="caution">
    <text evidence="1">The sequence shown here is derived from an EMBL/GenBank/DDBJ whole genome shotgun (WGS) entry which is preliminary data.</text>
</comment>
<name>A0A0F9EPZ9_9ZZZZ</name>
<protein>
    <submittedName>
        <fullName evidence="1">Uncharacterized protein</fullName>
    </submittedName>
</protein>
<dbReference type="AlphaFoldDB" id="A0A0F9EPZ9"/>
<accession>A0A0F9EPZ9</accession>
<organism evidence="1">
    <name type="scientific">marine sediment metagenome</name>
    <dbReference type="NCBI Taxonomy" id="412755"/>
    <lineage>
        <taxon>unclassified sequences</taxon>
        <taxon>metagenomes</taxon>
        <taxon>ecological metagenomes</taxon>
    </lineage>
</organism>
<gene>
    <name evidence="1" type="ORF">LCGC14_2047280</name>
</gene>
<dbReference type="EMBL" id="LAZR01024124">
    <property type="protein sequence ID" value="KKL76203.1"/>
    <property type="molecule type" value="Genomic_DNA"/>
</dbReference>
<sequence>MAEMGTAMERPNLPKRLENIEALLQSSREIVSRIQSPDEEKAELAPEANGIEAAAAHIEQGLQRLNARLIGIADRIGQL</sequence>
<proteinExistence type="predicted"/>